<dbReference type="OrthoDB" id="1696744at2759"/>
<dbReference type="EMBL" id="CACSLK010034598">
    <property type="protein sequence ID" value="CAA0842977.1"/>
    <property type="molecule type" value="Genomic_DNA"/>
</dbReference>
<evidence type="ECO:0008006" key="3">
    <source>
        <dbReference type="Google" id="ProtNLM"/>
    </source>
</evidence>
<comment type="caution">
    <text evidence="1">The sequence shown here is derived from an EMBL/GenBank/DDBJ whole genome shotgun (WGS) entry which is preliminary data.</text>
</comment>
<gene>
    <name evidence="1" type="ORF">SHERM_08831</name>
</gene>
<reference evidence="1" key="1">
    <citation type="submission" date="2019-12" db="EMBL/GenBank/DDBJ databases">
        <authorList>
            <person name="Scholes J."/>
        </authorList>
    </citation>
    <scope>NUCLEOTIDE SEQUENCE</scope>
</reference>
<dbReference type="Proteomes" id="UP001153555">
    <property type="component" value="Unassembled WGS sequence"/>
</dbReference>
<protein>
    <recommendedName>
        <fullName evidence="3">DDE Tnp4 domain-containing protein</fullName>
    </recommendedName>
</protein>
<evidence type="ECO:0000313" key="1">
    <source>
        <dbReference type="EMBL" id="CAA0842977.1"/>
    </source>
</evidence>
<name>A0A9N7NUM4_STRHE</name>
<dbReference type="AlphaFoldDB" id="A0A9N7NUM4"/>
<evidence type="ECO:0000313" key="2">
    <source>
        <dbReference type="Proteomes" id="UP001153555"/>
    </source>
</evidence>
<organism evidence="1 2">
    <name type="scientific">Striga hermonthica</name>
    <name type="common">Purple witchweed</name>
    <name type="synonym">Buchnera hermonthica</name>
    <dbReference type="NCBI Taxonomy" id="68872"/>
    <lineage>
        <taxon>Eukaryota</taxon>
        <taxon>Viridiplantae</taxon>
        <taxon>Streptophyta</taxon>
        <taxon>Embryophyta</taxon>
        <taxon>Tracheophyta</taxon>
        <taxon>Spermatophyta</taxon>
        <taxon>Magnoliopsida</taxon>
        <taxon>eudicotyledons</taxon>
        <taxon>Gunneridae</taxon>
        <taxon>Pentapetalae</taxon>
        <taxon>asterids</taxon>
        <taxon>lamiids</taxon>
        <taxon>Lamiales</taxon>
        <taxon>Orobanchaceae</taxon>
        <taxon>Buchnereae</taxon>
        <taxon>Striga</taxon>
    </lineage>
</organism>
<accession>A0A9N7NUM4</accession>
<proteinExistence type="predicted"/>
<sequence length="155" mass="17883">MSYVDDSDTHEDEIDDLLEDIDSDLEPVEDYDPLEASLMVGAQFQHLVNIFKSSPSAFPPIRRTPYQKSTYTGLDWTSCNFTTYVHAGKFYVMDSGYANIPGFMTPYRGERYHLPEWLWSNQFPDNARKMFDRRHATVCNVIECNFGLLKGSFPS</sequence>
<keyword evidence="2" id="KW-1185">Reference proteome</keyword>